<protein>
    <submittedName>
        <fullName evidence="6">Helix-turn-helix transcriptional regulator</fullName>
    </submittedName>
</protein>
<dbReference type="GO" id="GO:0043565">
    <property type="term" value="F:sequence-specific DNA binding"/>
    <property type="evidence" value="ECO:0007669"/>
    <property type="project" value="InterPro"/>
</dbReference>
<comment type="caution">
    <text evidence="6">The sequence shown here is derived from an EMBL/GenBank/DDBJ whole genome shotgun (WGS) entry which is preliminary data.</text>
</comment>
<dbReference type="PANTHER" id="PTHR11019">
    <property type="entry name" value="HTH-TYPE TRANSCRIPTIONAL REGULATOR NIMR"/>
    <property type="match status" value="1"/>
</dbReference>
<evidence type="ECO:0000256" key="4">
    <source>
        <dbReference type="ARBA" id="ARBA00023163"/>
    </source>
</evidence>
<dbReference type="RefSeq" id="WP_163964976.1">
    <property type="nucleotide sequence ID" value="NZ_JAAIVB010000052.1"/>
</dbReference>
<accession>A0A6B3SVY3</accession>
<name>A0A6B3SVY3_9BURK</name>
<dbReference type="InterPro" id="IPR018060">
    <property type="entry name" value="HTH_AraC"/>
</dbReference>
<dbReference type="Pfam" id="PF12833">
    <property type="entry name" value="HTH_18"/>
    <property type="match status" value="1"/>
</dbReference>
<evidence type="ECO:0000313" key="6">
    <source>
        <dbReference type="EMBL" id="NEX62542.1"/>
    </source>
</evidence>
<evidence type="ECO:0000313" key="7">
    <source>
        <dbReference type="Proteomes" id="UP000482155"/>
    </source>
</evidence>
<dbReference type="InterPro" id="IPR011051">
    <property type="entry name" value="RmlC_Cupin_sf"/>
</dbReference>
<dbReference type="EMBL" id="JAAIVB010000052">
    <property type="protein sequence ID" value="NEX62542.1"/>
    <property type="molecule type" value="Genomic_DNA"/>
</dbReference>
<evidence type="ECO:0000256" key="2">
    <source>
        <dbReference type="ARBA" id="ARBA00023015"/>
    </source>
</evidence>
<evidence type="ECO:0000256" key="1">
    <source>
        <dbReference type="ARBA" id="ARBA00022491"/>
    </source>
</evidence>
<keyword evidence="1" id="KW-0678">Repressor</keyword>
<dbReference type="SUPFAM" id="SSF46689">
    <property type="entry name" value="Homeodomain-like"/>
    <property type="match status" value="1"/>
</dbReference>
<gene>
    <name evidence="6" type="ORF">G3574_15755</name>
</gene>
<dbReference type="SMART" id="SM00342">
    <property type="entry name" value="HTH_ARAC"/>
    <property type="match status" value="1"/>
</dbReference>
<keyword evidence="4" id="KW-0804">Transcription</keyword>
<dbReference type="Gene3D" id="1.10.10.60">
    <property type="entry name" value="Homeodomain-like"/>
    <property type="match status" value="1"/>
</dbReference>
<dbReference type="PROSITE" id="PS01124">
    <property type="entry name" value="HTH_ARAC_FAMILY_2"/>
    <property type="match status" value="1"/>
</dbReference>
<dbReference type="CDD" id="cd06124">
    <property type="entry name" value="cupin_NimR-like_N"/>
    <property type="match status" value="1"/>
</dbReference>
<proteinExistence type="predicted"/>
<dbReference type="AlphaFoldDB" id="A0A6B3SVY3"/>
<dbReference type="InterPro" id="IPR020449">
    <property type="entry name" value="Tscrpt_reg_AraC-type_HTH"/>
</dbReference>
<organism evidence="6 7">
    <name type="scientific">Noviherbaspirillum galbum</name>
    <dbReference type="NCBI Taxonomy" id="2709383"/>
    <lineage>
        <taxon>Bacteria</taxon>
        <taxon>Pseudomonadati</taxon>
        <taxon>Pseudomonadota</taxon>
        <taxon>Betaproteobacteria</taxon>
        <taxon>Burkholderiales</taxon>
        <taxon>Oxalobacteraceae</taxon>
        <taxon>Noviherbaspirillum</taxon>
    </lineage>
</organism>
<keyword evidence="3" id="KW-0238">DNA-binding</keyword>
<dbReference type="GO" id="GO:0003700">
    <property type="term" value="F:DNA-binding transcription factor activity"/>
    <property type="evidence" value="ECO:0007669"/>
    <property type="project" value="InterPro"/>
</dbReference>
<dbReference type="InterPro" id="IPR009057">
    <property type="entry name" value="Homeodomain-like_sf"/>
</dbReference>
<reference evidence="6 7" key="1">
    <citation type="submission" date="2020-02" db="EMBL/GenBank/DDBJ databases">
        <authorList>
            <person name="Kim M.K."/>
        </authorList>
    </citation>
    <scope>NUCLEOTIDE SEQUENCE [LARGE SCALE GENOMIC DNA]</scope>
    <source>
        <strain evidence="6 7">17J57-3</strain>
    </source>
</reference>
<evidence type="ECO:0000256" key="3">
    <source>
        <dbReference type="ARBA" id="ARBA00023125"/>
    </source>
</evidence>
<dbReference type="PANTHER" id="PTHR11019:SF190">
    <property type="entry name" value="ARAC-FAMILY REGULATORY PROTEIN"/>
    <property type="match status" value="1"/>
</dbReference>
<dbReference type="PRINTS" id="PR00032">
    <property type="entry name" value="HTHARAC"/>
</dbReference>
<dbReference type="FunFam" id="1.10.10.60:FF:000132">
    <property type="entry name" value="AraC family transcriptional regulator"/>
    <property type="match status" value="1"/>
</dbReference>
<keyword evidence="2" id="KW-0805">Transcription regulation</keyword>
<evidence type="ECO:0000259" key="5">
    <source>
        <dbReference type="PROSITE" id="PS01124"/>
    </source>
</evidence>
<dbReference type="Proteomes" id="UP000482155">
    <property type="component" value="Unassembled WGS sequence"/>
</dbReference>
<keyword evidence="7" id="KW-1185">Reference proteome</keyword>
<dbReference type="SUPFAM" id="SSF51182">
    <property type="entry name" value="RmlC-like cupins"/>
    <property type="match status" value="1"/>
</dbReference>
<feature type="domain" description="HTH araC/xylS-type" evidence="5">
    <location>
        <begin position="162"/>
        <end position="259"/>
    </location>
</feature>
<sequence length="272" mass="30314">MKPRAKHVYPSAGTRLPAPVFFRSSSVPAEAATREHHHAWGELVYSFSGLMEVKLADRHCLAPPRCGIWLPPYTGHQGLNRYETSFCSVYVAQELCARLPAQPCAVTVSPLVRAMLEYLRDHFGAGNHAEEDQRLLGVLVDQLARAESTASYLPGTEDPLLQPVLQTLEANPGDSRSLAELARAANTTERTLMRRFQREFGMPFSEWRQRLRVVKAMPRLDAGDTVEHIALDLGYGSASSFIAMFKRMAGVTPDEFRNGQRAAGSRRRHPES</sequence>